<evidence type="ECO:0000256" key="7">
    <source>
        <dbReference type="SAM" id="MobiDB-lite"/>
    </source>
</evidence>
<dbReference type="AlphaFoldDB" id="A0A139ACC5"/>
<dbReference type="GO" id="GO:0005783">
    <property type="term" value="C:endoplasmic reticulum"/>
    <property type="evidence" value="ECO:0007669"/>
    <property type="project" value="TreeGrafter"/>
</dbReference>
<evidence type="ECO:0000256" key="1">
    <source>
        <dbReference type="ARBA" id="ARBA00004141"/>
    </source>
</evidence>
<dbReference type="GO" id="GO:0047184">
    <property type="term" value="F:1-acylglycerophosphocholine O-acyltransferase activity"/>
    <property type="evidence" value="ECO:0007669"/>
    <property type="project" value="TreeGrafter"/>
</dbReference>
<dbReference type="PANTHER" id="PTHR13906:SF4">
    <property type="entry name" value="LYSOPHOSPHOLIPID ACYLTRANSFERASE 6"/>
    <property type="match status" value="1"/>
</dbReference>
<evidence type="ECO:0000313" key="8">
    <source>
        <dbReference type="EMBL" id="KXS14466.1"/>
    </source>
</evidence>
<evidence type="ECO:0000256" key="4">
    <source>
        <dbReference type="ARBA" id="ARBA00022989"/>
    </source>
</evidence>
<evidence type="ECO:0000256" key="5">
    <source>
        <dbReference type="ARBA" id="ARBA00023136"/>
    </source>
</evidence>
<dbReference type="OrthoDB" id="286734at2759"/>
<evidence type="ECO:0000313" key="9">
    <source>
        <dbReference type="Proteomes" id="UP000070544"/>
    </source>
</evidence>
<dbReference type="InterPro" id="IPR049941">
    <property type="entry name" value="LPLAT_7/PORCN-like"/>
</dbReference>
<dbReference type="InterPro" id="IPR004299">
    <property type="entry name" value="MBOAT_fam"/>
</dbReference>
<feature type="region of interest" description="Disordered" evidence="7">
    <location>
        <begin position="519"/>
        <end position="567"/>
    </location>
</feature>
<dbReference type="GO" id="GO:0030258">
    <property type="term" value="P:lipid modification"/>
    <property type="evidence" value="ECO:0007669"/>
    <property type="project" value="TreeGrafter"/>
</dbReference>
<evidence type="ECO:0000256" key="3">
    <source>
        <dbReference type="ARBA" id="ARBA00022692"/>
    </source>
</evidence>
<dbReference type="EMBL" id="KQ965769">
    <property type="protein sequence ID" value="KXS14466.1"/>
    <property type="molecule type" value="Genomic_DNA"/>
</dbReference>
<dbReference type="GO" id="GO:0046474">
    <property type="term" value="P:glycerophospholipid biosynthetic process"/>
    <property type="evidence" value="ECO:0007669"/>
    <property type="project" value="TreeGrafter"/>
</dbReference>
<keyword evidence="3" id="KW-0812">Transmembrane</keyword>
<dbReference type="STRING" id="1344416.A0A139ACC5"/>
<name>A0A139ACC5_GONPJ</name>
<keyword evidence="6" id="KW-0012">Acyltransferase</keyword>
<dbReference type="Pfam" id="PF03062">
    <property type="entry name" value="MBOAT"/>
    <property type="match status" value="1"/>
</dbReference>
<dbReference type="Proteomes" id="UP000070544">
    <property type="component" value="Unassembled WGS sequence"/>
</dbReference>
<dbReference type="PANTHER" id="PTHR13906">
    <property type="entry name" value="PORCUPINE"/>
    <property type="match status" value="1"/>
</dbReference>
<proteinExistence type="predicted"/>
<dbReference type="GO" id="GO:0016020">
    <property type="term" value="C:membrane"/>
    <property type="evidence" value="ECO:0007669"/>
    <property type="project" value="UniProtKB-SubCell"/>
</dbReference>
<comment type="subcellular location">
    <subcellularLocation>
        <location evidence="1">Membrane</location>
        <topology evidence="1">Multi-pass membrane protein</topology>
    </subcellularLocation>
</comment>
<dbReference type="GO" id="GO:0003841">
    <property type="term" value="F:1-acylglycerol-3-phosphate O-acyltransferase activity"/>
    <property type="evidence" value="ECO:0007669"/>
    <property type="project" value="TreeGrafter"/>
</dbReference>
<keyword evidence="9" id="KW-1185">Reference proteome</keyword>
<organism evidence="8 9">
    <name type="scientific">Gonapodya prolifera (strain JEL478)</name>
    <name type="common">Monoblepharis prolifera</name>
    <dbReference type="NCBI Taxonomy" id="1344416"/>
    <lineage>
        <taxon>Eukaryota</taxon>
        <taxon>Fungi</taxon>
        <taxon>Fungi incertae sedis</taxon>
        <taxon>Chytridiomycota</taxon>
        <taxon>Chytridiomycota incertae sedis</taxon>
        <taxon>Monoblepharidomycetes</taxon>
        <taxon>Monoblepharidales</taxon>
        <taxon>Gonapodyaceae</taxon>
        <taxon>Gonapodya</taxon>
    </lineage>
</organism>
<dbReference type="OMA" id="FTGPMMI"/>
<reference evidence="8 9" key="1">
    <citation type="journal article" date="2015" name="Genome Biol. Evol.">
        <title>Phylogenomic analyses indicate that early fungi evolved digesting cell walls of algal ancestors of land plants.</title>
        <authorList>
            <person name="Chang Y."/>
            <person name="Wang S."/>
            <person name="Sekimoto S."/>
            <person name="Aerts A.L."/>
            <person name="Choi C."/>
            <person name="Clum A."/>
            <person name="LaButti K.M."/>
            <person name="Lindquist E.A."/>
            <person name="Yee Ngan C."/>
            <person name="Ohm R.A."/>
            <person name="Salamov A.A."/>
            <person name="Grigoriev I.V."/>
            <person name="Spatafora J.W."/>
            <person name="Berbee M.L."/>
        </authorList>
    </citation>
    <scope>NUCLEOTIDE SEQUENCE [LARGE SCALE GENOMIC DNA]</scope>
    <source>
        <strain evidence="8 9">JEL478</strain>
    </source>
</reference>
<feature type="compositionally biased region" description="Polar residues" evidence="7">
    <location>
        <begin position="522"/>
        <end position="536"/>
    </location>
</feature>
<keyword evidence="2" id="KW-0808">Transferase</keyword>
<gene>
    <name evidence="8" type="ORF">M427DRAFT_57640</name>
</gene>
<accession>A0A139ACC5</accession>
<evidence type="ECO:0000256" key="6">
    <source>
        <dbReference type="ARBA" id="ARBA00023315"/>
    </source>
</evidence>
<protein>
    <submittedName>
        <fullName evidence="8">MBOAT-domain-containing protein</fullName>
    </submittedName>
</protein>
<keyword evidence="4" id="KW-1133">Transmembrane helix</keyword>
<evidence type="ECO:0000256" key="2">
    <source>
        <dbReference type="ARBA" id="ARBA00022679"/>
    </source>
</evidence>
<sequence length="567" mass="62957">MVASAVAALAAYFGLPVDNVLGLVALFAGYPLAWLFSFLPTSWTTARHLFSVVTSTALFVFFFDWRGYLHLLSAALYTYYLTKWYGRERWASVLVMVLTMTQLSYNHLQHQILLFTDNPGTEHANFDHTAPFMVLVIRLTSFAWSVYDGTRDEKTLPPFLRSRRIPPSAFPSLGPFLGYAFFFGGFLAGPAVDYSAYDRFAKGTLLPPNVSSLRPTLKCLGEGLAFLVVFLLLGRYDYHAVLTPGFDSLWFGYKLIHFNIAGFNQRCKFYLLWKISEGVCVLCGVGYNGVDPKTGKHKWDRCTNVRPLGIELALSMRDLIENWNIVTQSWLRWNVYVRYTGDDTVRAATDGSVAKSREDTRGQANVLTFAVSAFWHGFYPGYYILFLSASFAVQVSKTVRRTLRPLLYPPSPYAHLLPLYNFATWLATVGFINYLASAFVLLEWGKSVDALARVGYIGHVALLGLWALVGPLGGGRWLKSVQKRLGVDSTANGKLSIAKGADAWTNGRDASTMQATRIAPPKTTTRSNTDDVNSETSDLRARRRPASPPAPSHALAFTNGVPVAASG</sequence>
<keyword evidence="5" id="KW-0472">Membrane</keyword>